<protein>
    <submittedName>
        <fullName evidence="2">Uncharacterized protein</fullName>
    </submittedName>
</protein>
<evidence type="ECO:0000313" key="3">
    <source>
        <dbReference type="Proteomes" id="UP000588017"/>
    </source>
</evidence>
<name>A0A841K6J2_9HYPH</name>
<evidence type="ECO:0000256" key="1">
    <source>
        <dbReference type="SAM" id="MobiDB-lite"/>
    </source>
</evidence>
<reference evidence="2 3" key="1">
    <citation type="submission" date="2020-08" db="EMBL/GenBank/DDBJ databases">
        <title>Genomic Encyclopedia of Type Strains, Phase IV (KMG-IV): sequencing the most valuable type-strain genomes for metagenomic binning, comparative biology and taxonomic classification.</title>
        <authorList>
            <person name="Goeker M."/>
        </authorList>
    </citation>
    <scope>NUCLEOTIDE SEQUENCE [LARGE SCALE GENOMIC DNA]</scope>
    <source>
        <strain evidence="2 3">DSM 101465</strain>
    </source>
</reference>
<dbReference type="AlphaFoldDB" id="A0A841K6J2"/>
<evidence type="ECO:0000313" key="2">
    <source>
        <dbReference type="EMBL" id="MBB6166504.1"/>
    </source>
</evidence>
<feature type="compositionally biased region" description="Basic and acidic residues" evidence="1">
    <location>
        <begin position="9"/>
        <end position="18"/>
    </location>
</feature>
<organism evidence="2 3">
    <name type="scientific">Chelatococcus composti</name>
    <dbReference type="NCBI Taxonomy" id="1743235"/>
    <lineage>
        <taxon>Bacteria</taxon>
        <taxon>Pseudomonadati</taxon>
        <taxon>Pseudomonadota</taxon>
        <taxon>Alphaproteobacteria</taxon>
        <taxon>Hyphomicrobiales</taxon>
        <taxon>Chelatococcaceae</taxon>
        <taxon>Chelatococcus</taxon>
    </lineage>
</organism>
<proteinExistence type="predicted"/>
<dbReference type="EMBL" id="JACHEH010000001">
    <property type="protein sequence ID" value="MBB6166504.1"/>
    <property type="molecule type" value="Genomic_DNA"/>
</dbReference>
<sequence>MRIHSVLGRQEERGKESQARGAGRLRQRPAVPLRPLMLGEPLGALADLAAILVDVLRLPLGDLRVQG</sequence>
<gene>
    <name evidence="2" type="ORF">HNQ73_000112</name>
</gene>
<keyword evidence="3" id="KW-1185">Reference proteome</keyword>
<accession>A0A841K6J2</accession>
<comment type="caution">
    <text evidence="2">The sequence shown here is derived from an EMBL/GenBank/DDBJ whole genome shotgun (WGS) entry which is preliminary data.</text>
</comment>
<feature type="region of interest" description="Disordered" evidence="1">
    <location>
        <begin position="1"/>
        <end position="26"/>
    </location>
</feature>
<dbReference type="Proteomes" id="UP000588017">
    <property type="component" value="Unassembled WGS sequence"/>
</dbReference>
<dbReference type="RefSeq" id="WP_183331211.1">
    <property type="nucleotide sequence ID" value="NZ_BMHX01000001.1"/>
</dbReference>